<proteinExistence type="predicted"/>
<organism evidence="2 3">
    <name type="scientific">Cinnamomum micranthum f. kanehirae</name>
    <dbReference type="NCBI Taxonomy" id="337451"/>
    <lineage>
        <taxon>Eukaryota</taxon>
        <taxon>Viridiplantae</taxon>
        <taxon>Streptophyta</taxon>
        <taxon>Embryophyta</taxon>
        <taxon>Tracheophyta</taxon>
        <taxon>Spermatophyta</taxon>
        <taxon>Magnoliopsida</taxon>
        <taxon>Magnoliidae</taxon>
        <taxon>Laurales</taxon>
        <taxon>Lauraceae</taxon>
        <taxon>Cinnamomum</taxon>
    </lineage>
</organism>
<evidence type="ECO:0000313" key="3">
    <source>
        <dbReference type="Proteomes" id="UP000283530"/>
    </source>
</evidence>
<comment type="caution">
    <text evidence="2">The sequence shown here is derived from an EMBL/GenBank/DDBJ whole genome shotgun (WGS) entry which is preliminary data.</text>
</comment>
<reference evidence="2 3" key="1">
    <citation type="journal article" date="2019" name="Nat. Plants">
        <title>Stout camphor tree genome fills gaps in understanding of flowering plant genome evolution.</title>
        <authorList>
            <person name="Chaw S.M."/>
            <person name="Liu Y.C."/>
            <person name="Wu Y.W."/>
            <person name="Wang H.Y."/>
            <person name="Lin C.I."/>
            <person name="Wu C.S."/>
            <person name="Ke H.M."/>
            <person name="Chang L.Y."/>
            <person name="Hsu C.Y."/>
            <person name="Yang H.T."/>
            <person name="Sudianto E."/>
            <person name="Hsu M.H."/>
            <person name="Wu K.P."/>
            <person name="Wang L.N."/>
            <person name="Leebens-Mack J.H."/>
            <person name="Tsai I.J."/>
        </authorList>
    </citation>
    <scope>NUCLEOTIDE SEQUENCE [LARGE SCALE GENOMIC DNA]</scope>
    <source>
        <strain evidence="3">cv. Chaw 1501</strain>
        <tissue evidence="2">Young leaves</tissue>
    </source>
</reference>
<name>A0A3S3NCB8_9MAGN</name>
<dbReference type="EMBL" id="QPKB01000012">
    <property type="protein sequence ID" value="RWR96550.1"/>
    <property type="molecule type" value="Genomic_DNA"/>
</dbReference>
<gene>
    <name evidence="2" type="ORF">CKAN_02594300</name>
</gene>
<keyword evidence="3" id="KW-1185">Reference proteome</keyword>
<evidence type="ECO:0000313" key="2">
    <source>
        <dbReference type="EMBL" id="RWR96550.1"/>
    </source>
</evidence>
<dbReference type="Proteomes" id="UP000283530">
    <property type="component" value="Unassembled WGS sequence"/>
</dbReference>
<sequence>MDNNDQDSLLTPTLSMSRKVDVDRNDLRETAYEIFSTSCRSSLGFGEKNALNYYPTWTIFFTSCRSSLGFGEKNALNYYPTWTARDREGAKEGGECTSPKSSAMSTMVPSTRIKRARTDTFRFGFEHGLFKDGGG</sequence>
<dbReference type="AlphaFoldDB" id="A0A3S3NCB8"/>
<accession>A0A3S3NCB8</accession>
<dbReference type="OrthoDB" id="1744843at2759"/>
<feature type="region of interest" description="Disordered" evidence="1">
    <location>
        <begin position="89"/>
        <end position="109"/>
    </location>
</feature>
<evidence type="ECO:0000256" key="1">
    <source>
        <dbReference type="SAM" id="MobiDB-lite"/>
    </source>
</evidence>
<protein>
    <submittedName>
        <fullName evidence="2">Uncharacterized protein</fullName>
    </submittedName>
</protein>
<feature type="compositionally biased region" description="Polar residues" evidence="1">
    <location>
        <begin position="98"/>
        <end position="109"/>
    </location>
</feature>